<organism evidence="3 4">
    <name type="scientific">Microbacterium panaciterrae</name>
    <dbReference type="NCBI Taxonomy" id="985759"/>
    <lineage>
        <taxon>Bacteria</taxon>
        <taxon>Bacillati</taxon>
        <taxon>Actinomycetota</taxon>
        <taxon>Actinomycetes</taxon>
        <taxon>Micrococcales</taxon>
        <taxon>Microbacteriaceae</taxon>
        <taxon>Microbacterium</taxon>
    </lineage>
</organism>
<dbReference type="Proteomes" id="UP001500731">
    <property type="component" value="Unassembled WGS sequence"/>
</dbReference>
<evidence type="ECO:0008006" key="5">
    <source>
        <dbReference type="Google" id="ProtNLM"/>
    </source>
</evidence>
<proteinExistence type="predicted"/>
<evidence type="ECO:0000313" key="3">
    <source>
        <dbReference type="EMBL" id="GAA4480331.1"/>
    </source>
</evidence>
<feature type="compositionally biased region" description="Low complexity" evidence="1">
    <location>
        <begin position="146"/>
        <end position="186"/>
    </location>
</feature>
<feature type="chain" id="PRO_5046456133" description="Tfp pilus assembly protein PilO" evidence="2">
    <location>
        <begin position="36"/>
        <end position="253"/>
    </location>
</feature>
<evidence type="ECO:0000313" key="4">
    <source>
        <dbReference type="Proteomes" id="UP001500731"/>
    </source>
</evidence>
<feature type="compositionally biased region" description="Pro residues" evidence="1">
    <location>
        <begin position="135"/>
        <end position="145"/>
    </location>
</feature>
<name>A0ABP8P5B4_9MICO</name>
<comment type="caution">
    <text evidence="3">The sequence shown here is derived from an EMBL/GenBank/DDBJ whole genome shotgun (WGS) entry which is preliminary data.</text>
</comment>
<gene>
    <name evidence="3" type="ORF">GCM10023171_07000</name>
</gene>
<reference evidence="4" key="1">
    <citation type="journal article" date="2019" name="Int. J. Syst. Evol. Microbiol.">
        <title>The Global Catalogue of Microorganisms (GCM) 10K type strain sequencing project: providing services to taxonomists for standard genome sequencing and annotation.</title>
        <authorList>
            <consortium name="The Broad Institute Genomics Platform"/>
            <consortium name="The Broad Institute Genome Sequencing Center for Infectious Disease"/>
            <person name="Wu L."/>
            <person name="Ma J."/>
        </authorList>
    </citation>
    <scope>NUCLEOTIDE SEQUENCE [LARGE SCALE GENOMIC DNA]</scope>
    <source>
        <strain evidence="4">JCM 17839</strain>
    </source>
</reference>
<keyword evidence="4" id="KW-1185">Reference proteome</keyword>
<sequence length="253" mass="25313">MTKSLITLLGALVSIAVVALAVVFGVLPLAGQAFAAQESTTLATTTNHTYENQIAELQKQKARKSEIDASVAALRGQIPADPRLDEVFDIIGRSAQSAGVTITSAVRGDLTAFVARTAPISAGPAAAAEKKAQPAPQPTPQPTAPSGPVADANSTAKATTNAAGQTSQAGGAGTSATSVPGSAGSGRQQIPITIAVTAPDMTAVQAFLDGLRGSDRLLAVDKVTVHPDPGGPKIQIDLFAFVSPDATSGAAAK</sequence>
<dbReference type="RefSeq" id="WP_345184386.1">
    <property type="nucleotide sequence ID" value="NZ_BAABGP010000004.1"/>
</dbReference>
<keyword evidence="2" id="KW-0732">Signal</keyword>
<accession>A0ABP8P5B4</accession>
<protein>
    <recommendedName>
        <fullName evidence="5">Tfp pilus assembly protein PilO</fullName>
    </recommendedName>
</protein>
<feature type="region of interest" description="Disordered" evidence="1">
    <location>
        <begin position="124"/>
        <end position="186"/>
    </location>
</feature>
<feature type="signal peptide" evidence="2">
    <location>
        <begin position="1"/>
        <end position="35"/>
    </location>
</feature>
<evidence type="ECO:0000256" key="2">
    <source>
        <dbReference type="SAM" id="SignalP"/>
    </source>
</evidence>
<evidence type="ECO:0000256" key="1">
    <source>
        <dbReference type="SAM" id="MobiDB-lite"/>
    </source>
</evidence>
<dbReference type="EMBL" id="BAABGP010000004">
    <property type="protein sequence ID" value="GAA4480331.1"/>
    <property type="molecule type" value="Genomic_DNA"/>
</dbReference>